<proteinExistence type="predicted"/>
<sequence length="57" mass="6362">IMTYVSKGSKELKRHWPITSGLIAGTTKQEGRQMNLVPQGLLGINSRVLRRSRVGIK</sequence>
<comment type="caution">
    <text evidence="1">The sequence shown here is derived from an EMBL/GenBank/DDBJ whole genome shotgun (WGS) entry which is preliminary data.</text>
</comment>
<accession>A0A0F8XSK3</accession>
<protein>
    <submittedName>
        <fullName evidence="1">Uncharacterized protein</fullName>
    </submittedName>
</protein>
<reference evidence="1" key="1">
    <citation type="journal article" date="2015" name="Nature">
        <title>Complex archaea that bridge the gap between prokaryotes and eukaryotes.</title>
        <authorList>
            <person name="Spang A."/>
            <person name="Saw J.H."/>
            <person name="Jorgensen S.L."/>
            <person name="Zaremba-Niedzwiedzka K."/>
            <person name="Martijn J."/>
            <person name="Lind A.E."/>
            <person name="van Eijk R."/>
            <person name="Schleper C."/>
            <person name="Guy L."/>
            <person name="Ettema T.J."/>
        </authorList>
    </citation>
    <scope>NUCLEOTIDE SEQUENCE</scope>
</reference>
<evidence type="ECO:0000313" key="1">
    <source>
        <dbReference type="EMBL" id="KKK72067.1"/>
    </source>
</evidence>
<organism evidence="1">
    <name type="scientific">marine sediment metagenome</name>
    <dbReference type="NCBI Taxonomy" id="412755"/>
    <lineage>
        <taxon>unclassified sequences</taxon>
        <taxon>metagenomes</taxon>
        <taxon>ecological metagenomes</taxon>
    </lineage>
</organism>
<name>A0A0F8XSK3_9ZZZZ</name>
<dbReference type="AlphaFoldDB" id="A0A0F8XSK3"/>
<dbReference type="EMBL" id="LAZR01057439">
    <property type="protein sequence ID" value="KKK72067.1"/>
    <property type="molecule type" value="Genomic_DNA"/>
</dbReference>
<feature type="non-terminal residue" evidence="1">
    <location>
        <position position="1"/>
    </location>
</feature>
<gene>
    <name evidence="1" type="ORF">LCGC14_2907630</name>
</gene>